<comment type="caution">
    <text evidence="1">The sequence shown here is derived from an EMBL/GenBank/DDBJ whole genome shotgun (WGS) entry which is preliminary data.</text>
</comment>
<proteinExistence type="predicted"/>
<accession>A0ABV9FJ08</accession>
<dbReference type="Proteomes" id="UP001596028">
    <property type="component" value="Unassembled WGS sequence"/>
</dbReference>
<reference evidence="2" key="1">
    <citation type="journal article" date="2019" name="Int. J. Syst. Evol. Microbiol.">
        <title>The Global Catalogue of Microorganisms (GCM) 10K type strain sequencing project: providing services to taxonomists for standard genome sequencing and annotation.</title>
        <authorList>
            <consortium name="The Broad Institute Genomics Platform"/>
            <consortium name="The Broad Institute Genome Sequencing Center for Infectious Disease"/>
            <person name="Wu L."/>
            <person name="Ma J."/>
        </authorList>
    </citation>
    <scope>NUCLEOTIDE SEQUENCE [LARGE SCALE GENOMIC DNA]</scope>
    <source>
        <strain evidence="2">CCUG 49571</strain>
    </source>
</reference>
<evidence type="ECO:0000313" key="1">
    <source>
        <dbReference type="EMBL" id="MFC4601030.1"/>
    </source>
</evidence>
<evidence type="ECO:0000313" key="2">
    <source>
        <dbReference type="Proteomes" id="UP001596028"/>
    </source>
</evidence>
<dbReference type="SUPFAM" id="SSF53850">
    <property type="entry name" value="Periplasmic binding protein-like II"/>
    <property type="match status" value="1"/>
</dbReference>
<evidence type="ECO:0008006" key="3">
    <source>
        <dbReference type="Google" id="ProtNLM"/>
    </source>
</evidence>
<dbReference type="EMBL" id="JBHSEP010000021">
    <property type="protein sequence ID" value="MFC4601030.1"/>
    <property type="molecule type" value="Genomic_DNA"/>
</dbReference>
<dbReference type="Gene3D" id="3.40.190.10">
    <property type="entry name" value="Periplasmic binding protein-like II"/>
    <property type="match status" value="1"/>
</dbReference>
<name>A0ABV9FJ08_9BACL</name>
<dbReference type="RefSeq" id="WP_378100648.1">
    <property type="nucleotide sequence ID" value="NZ_JBHSEP010000021.1"/>
</dbReference>
<keyword evidence="2" id="KW-1185">Reference proteome</keyword>
<organism evidence="1 2">
    <name type="scientific">Cohnella hongkongensis</name>
    <dbReference type="NCBI Taxonomy" id="178337"/>
    <lineage>
        <taxon>Bacteria</taxon>
        <taxon>Bacillati</taxon>
        <taxon>Bacillota</taxon>
        <taxon>Bacilli</taxon>
        <taxon>Bacillales</taxon>
        <taxon>Paenibacillaceae</taxon>
        <taxon>Cohnella</taxon>
    </lineage>
</organism>
<protein>
    <recommendedName>
        <fullName evidence="3">Extracellular solute-binding protein</fullName>
    </recommendedName>
</protein>
<sequence>MKSGYARLAKAGSFCFFLKHYFNLGSIFAVSASSANPRAAWEFVKYVNSDAFSKLKSKTMSAEQESPSPSASPSQ</sequence>
<gene>
    <name evidence="1" type="ORF">ACFO3S_22495</name>
</gene>